<evidence type="ECO:0000259" key="5">
    <source>
        <dbReference type="PROSITE" id="PS01180"/>
    </source>
</evidence>
<dbReference type="InterPro" id="IPR035914">
    <property type="entry name" value="Sperma_CUB_dom_sf"/>
</dbReference>
<evidence type="ECO:0000313" key="6">
    <source>
        <dbReference type="EMBL" id="CAL4063464.1"/>
    </source>
</evidence>
<evidence type="ECO:0000256" key="1">
    <source>
        <dbReference type="ARBA" id="ARBA00023157"/>
    </source>
</evidence>
<feature type="compositionally biased region" description="Low complexity" evidence="3">
    <location>
        <begin position="367"/>
        <end position="391"/>
    </location>
</feature>
<dbReference type="AlphaFoldDB" id="A0AAV2PTY4"/>
<feature type="compositionally biased region" description="Polar residues" evidence="3">
    <location>
        <begin position="260"/>
        <end position="280"/>
    </location>
</feature>
<keyword evidence="1" id="KW-1015">Disulfide bond</keyword>
<evidence type="ECO:0000256" key="4">
    <source>
        <dbReference type="SAM" id="SignalP"/>
    </source>
</evidence>
<gene>
    <name evidence="6" type="ORF">MNOR_LOCUS3364</name>
</gene>
<evidence type="ECO:0000313" key="7">
    <source>
        <dbReference type="Proteomes" id="UP001497623"/>
    </source>
</evidence>
<comment type="caution">
    <text evidence="2">Lacks conserved residue(s) required for the propagation of feature annotation.</text>
</comment>
<dbReference type="Pfam" id="PF00431">
    <property type="entry name" value="CUB"/>
    <property type="match status" value="1"/>
</dbReference>
<comment type="caution">
    <text evidence="6">The sequence shown here is derived from an EMBL/GenBank/DDBJ whole genome shotgun (WGS) entry which is preliminary data.</text>
</comment>
<feature type="compositionally biased region" description="Low complexity" evidence="3">
    <location>
        <begin position="210"/>
        <end position="259"/>
    </location>
</feature>
<feature type="chain" id="PRO_5043886870" description="CUB domain-containing protein" evidence="4">
    <location>
        <begin position="27"/>
        <end position="433"/>
    </location>
</feature>
<dbReference type="Gene3D" id="2.60.120.290">
    <property type="entry name" value="Spermadhesin, CUB domain"/>
    <property type="match status" value="1"/>
</dbReference>
<keyword evidence="4" id="KW-0732">Signal</keyword>
<name>A0AAV2PTY4_MEGNR</name>
<accession>A0AAV2PTY4</accession>
<organism evidence="6 7">
    <name type="scientific">Meganyctiphanes norvegica</name>
    <name type="common">Northern krill</name>
    <name type="synonym">Thysanopoda norvegica</name>
    <dbReference type="NCBI Taxonomy" id="48144"/>
    <lineage>
        <taxon>Eukaryota</taxon>
        <taxon>Metazoa</taxon>
        <taxon>Ecdysozoa</taxon>
        <taxon>Arthropoda</taxon>
        <taxon>Crustacea</taxon>
        <taxon>Multicrustacea</taxon>
        <taxon>Malacostraca</taxon>
        <taxon>Eumalacostraca</taxon>
        <taxon>Eucarida</taxon>
        <taxon>Euphausiacea</taxon>
        <taxon>Euphausiidae</taxon>
        <taxon>Meganyctiphanes</taxon>
    </lineage>
</organism>
<dbReference type="SUPFAM" id="SSF49854">
    <property type="entry name" value="Spermadhesin, CUB domain"/>
    <property type="match status" value="1"/>
</dbReference>
<feature type="region of interest" description="Disordered" evidence="3">
    <location>
        <begin position="210"/>
        <end position="280"/>
    </location>
</feature>
<keyword evidence="7" id="KW-1185">Reference proteome</keyword>
<feature type="signal peptide" evidence="4">
    <location>
        <begin position="1"/>
        <end position="26"/>
    </location>
</feature>
<protein>
    <recommendedName>
        <fullName evidence="5">CUB domain-containing protein</fullName>
    </recommendedName>
</protein>
<dbReference type="InterPro" id="IPR000859">
    <property type="entry name" value="CUB_dom"/>
</dbReference>
<proteinExistence type="predicted"/>
<evidence type="ECO:0000256" key="3">
    <source>
        <dbReference type="SAM" id="MobiDB-lite"/>
    </source>
</evidence>
<reference evidence="6 7" key="1">
    <citation type="submission" date="2024-05" db="EMBL/GenBank/DDBJ databases">
        <authorList>
            <person name="Wallberg A."/>
        </authorList>
    </citation>
    <scope>NUCLEOTIDE SEQUENCE [LARGE SCALE GENOMIC DNA]</scope>
</reference>
<dbReference type="Proteomes" id="UP001497623">
    <property type="component" value="Unassembled WGS sequence"/>
</dbReference>
<feature type="region of interest" description="Disordered" evidence="3">
    <location>
        <begin position="367"/>
        <end position="394"/>
    </location>
</feature>
<feature type="non-terminal residue" evidence="6">
    <location>
        <position position="1"/>
    </location>
</feature>
<sequence>EMIMEDLGVIIVRVVILLAIAQASYAAPQEARGITTSQGSKLQRRNVTPAPYMGVRKRDMNTLFPTWFPTIAPMSMRFKSSDMPPNFVQNCNEIHNMDIGDSTVFFSKDGDYKRRCKYRFKSPSGTQIAVQCPQFQLGCKGEKIIFNQKNFKKLEFCGRRRPQGVVSNSNELLVVYFRKAARANKSSHFSCAAYVLGGQTTKSTTITTLTTAKSTTEPSTTRIPSITTKPTTTPSITTNPSSSIVTSTSESTSTMTSLSQMGNASSPTTSSDHPSGITQITEQNASPGWFYLEGENPGWYYGGWGQSSWEQFNPGWTSGESSVPPGWFYHSGNNSGWYWQGWGQQSTNNLNTIPTWNWNNPWLSTVQSSSTNQVSSDPRLSSSTLSSTLSTMNSGDGKTSWGYWAFVPGTAGKIKEGWSWVGTGTPAPTSPRN</sequence>
<dbReference type="PROSITE" id="PS01180">
    <property type="entry name" value="CUB"/>
    <property type="match status" value="1"/>
</dbReference>
<feature type="domain" description="CUB" evidence="5">
    <location>
        <begin position="91"/>
        <end position="196"/>
    </location>
</feature>
<dbReference type="EMBL" id="CAXKWB010001145">
    <property type="protein sequence ID" value="CAL4063464.1"/>
    <property type="molecule type" value="Genomic_DNA"/>
</dbReference>
<evidence type="ECO:0000256" key="2">
    <source>
        <dbReference type="PROSITE-ProRule" id="PRU00059"/>
    </source>
</evidence>